<reference evidence="4 5" key="1">
    <citation type="submission" date="2017-10" db="EMBL/GenBank/DDBJ databases">
        <title>Draft genome of Longibacter Salinarum.</title>
        <authorList>
            <person name="Goh K.M."/>
            <person name="Shamsir M.S."/>
            <person name="Lim S.W."/>
        </authorList>
    </citation>
    <scope>NUCLEOTIDE SEQUENCE [LARGE SCALE GENOMIC DNA]</scope>
    <source>
        <strain evidence="4 5">KCTC 52045</strain>
    </source>
</reference>
<keyword evidence="5" id="KW-1185">Reference proteome</keyword>
<organism evidence="4 5">
    <name type="scientific">Longibacter salinarum</name>
    <dbReference type="NCBI Taxonomy" id="1850348"/>
    <lineage>
        <taxon>Bacteria</taxon>
        <taxon>Pseudomonadati</taxon>
        <taxon>Rhodothermota</taxon>
        <taxon>Rhodothermia</taxon>
        <taxon>Rhodothermales</taxon>
        <taxon>Salisaetaceae</taxon>
        <taxon>Longibacter</taxon>
    </lineage>
</organism>
<dbReference type="GO" id="GO:0016209">
    <property type="term" value="F:antioxidant activity"/>
    <property type="evidence" value="ECO:0007669"/>
    <property type="project" value="InterPro"/>
</dbReference>
<evidence type="ECO:0000256" key="2">
    <source>
        <dbReference type="SAM" id="Phobius"/>
    </source>
</evidence>
<feature type="transmembrane region" description="Helical" evidence="2">
    <location>
        <begin position="73"/>
        <end position="93"/>
    </location>
</feature>
<accession>A0A2A8CVX9</accession>
<keyword evidence="1" id="KW-0676">Redox-active center</keyword>
<keyword evidence="2" id="KW-1133">Transmembrane helix</keyword>
<dbReference type="AlphaFoldDB" id="A0A2A8CVX9"/>
<evidence type="ECO:0000313" key="5">
    <source>
        <dbReference type="Proteomes" id="UP000220102"/>
    </source>
</evidence>
<evidence type="ECO:0000256" key="1">
    <source>
        <dbReference type="ARBA" id="ARBA00023284"/>
    </source>
</evidence>
<dbReference type="Pfam" id="PF00578">
    <property type="entry name" value="AhpC-TSA"/>
    <property type="match status" value="1"/>
</dbReference>
<dbReference type="InterPro" id="IPR013766">
    <property type="entry name" value="Thioredoxin_domain"/>
</dbReference>
<dbReference type="PANTHER" id="PTHR42852">
    <property type="entry name" value="THIOL:DISULFIDE INTERCHANGE PROTEIN DSBE"/>
    <property type="match status" value="1"/>
</dbReference>
<dbReference type="InterPro" id="IPR000866">
    <property type="entry name" value="AhpC/TSA"/>
</dbReference>
<keyword evidence="2" id="KW-0472">Membrane</keyword>
<keyword evidence="2" id="KW-0812">Transmembrane</keyword>
<dbReference type="InterPro" id="IPR036249">
    <property type="entry name" value="Thioredoxin-like_sf"/>
</dbReference>
<feature type="domain" description="Thioredoxin" evidence="3">
    <location>
        <begin position="103"/>
        <end position="243"/>
    </location>
</feature>
<dbReference type="PANTHER" id="PTHR42852:SF17">
    <property type="entry name" value="THIOREDOXIN-LIKE PROTEIN HI_1115"/>
    <property type="match status" value="1"/>
</dbReference>
<evidence type="ECO:0000259" key="3">
    <source>
        <dbReference type="PROSITE" id="PS51352"/>
    </source>
</evidence>
<evidence type="ECO:0000313" key="4">
    <source>
        <dbReference type="EMBL" id="PEN12842.1"/>
    </source>
</evidence>
<sequence>MIPFTHRPLSAGCPGREQSAHMVLSTSANGDRRKKCIFLVRRASMFMHRASVPVPLCSRLSTAHASHMSKRTLALGLLVIVIGAIGYFGYGMLTESEAEKQAQTQQQQFPSGILQTTGGGTFEFASVPKDRPVVLMFFSPTCPYCQQETAEIVQHKQLPQDATILMVSTFARNALQAYVKEYNLDQFDNIRVLRDFGGSLFQKYGVEGVPYTIVYDESHRYVRAFKGKADVNRLYAAVSSPETVESAN</sequence>
<dbReference type="InterPro" id="IPR050553">
    <property type="entry name" value="Thioredoxin_ResA/DsbE_sf"/>
</dbReference>
<dbReference type="SUPFAM" id="SSF52833">
    <property type="entry name" value="Thioredoxin-like"/>
    <property type="match status" value="1"/>
</dbReference>
<dbReference type="CDD" id="cd02966">
    <property type="entry name" value="TlpA_like_family"/>
    <property type="match status" value="1"/>
</dbReference>
<dbReference type="OrthoDB" id="662072at2"/>
<dbReference type="GO" id="GO:0016491">
    <property type="term" value="F:oxidoreductase activity"/>
    <property type="evidence" value="ECO:0007669"/>
    <property type="project" value="InterPro"/>
</dbReference>
<gene>
    <name evidence="4" type="ORF">CRI94_12620</name>
</gene>
<name>A0A2A8CVX9_9BACT</name>
<dbReference type="InterPro" id="IPR017937">
    <property type="entry name" value="Thioredoxin_CS"/>
</dbReference>
<dbReference type="PROSITE" id="PS51352">
    <property type="entry name" value="THIOREDOXIN_2"/>
    <property type="match status" value="1"/>
</dbReference>
<proteinExistence type="predicted"/>
<dbReference type="Gene3D" id="3.40.30.10">
    <property type="entry name" value="Glutaredoxin"/>
    <property type="match status" value="1"/>
</dbReference>
<dbReference type="PROSITE" id="PS00194">
    <property type="entry name" value="THIOREDOXIN_1"/>
    <property type="match status" value="1"/>
</dbReference>
<comment type="caution">
    <text evidence="4">The sequence shown here is derived from an EMBL/GenBank/DDBJ whole genome shotgun (WGS) entry which is preliminary data.</text>
</comment>
<dbReference type="Proteomes" id="UP000220102">
    <property type="component" value="Unassembled WGS sequence"/>
</dbReference>
<protein>
    <recommendedName>
        <fullName evidence="3">Thioredoxin domain-containing protein</fullName>
    </recommendedName>
</protein>
<dbReference type="EMBL" id="PDEQ01000006">
    <property type="protein sequence ID" value="PEN12842.1"/>
    <property type="molecule type" value="Genomic_DNA"/>
</dbReference>